<dbReference type="InterPro" id="IPR011231">
    <property type="entry name" value="Phage_VT1-Sakai_H0018"/>
</dbReference>
<evidence type="ECO:0000256" key="1">
    <source>
        <dbReference type="SAM" id="SignalP"/>
    </source>
</evidence>
<accession>A0A2W6IFB1</accession>
<dbReference type="Proteomes" id="UP000249614">
    <property type="component" value="Unassembled WGS sequence"/>
</dbReference>
<dbReference type="RefSeq" id="WP_180845646.1">
    <property type="nucleotide sequence ID" value="NZ_LXXM01000101.1"/>
</dbReference>
<protein>
    <submittedName>
        <fullName evidence="2">DUF2190 domain-containing protein</fullName>
    </submittedName>
</protein>
<proteinExistence type="predicted"/>
<keyword evidence="1" id="KW-0732">Signal</keyword>
<gene>
    <name evidence="2" type="ORF">A7X83_04965</name>
</gene>
<dbReference type="AlphaFoldDB" id="A0A2W6IFB1"/>
<evidence type="ECO:0000313" key="3">
    <source>
        <dbReference type="Proteomes" id="UP000249614"/>
    </source>
</evidence>
<organism evidence="2 3">
    <name type="scientific">Stenotrophomonas maltophilia</name>
    <name type="common">Pseudomonas maltophilia</name>
    <name type="synonym">Xanthomonas maltophilia</name>
    <dbReference type="NCBI Taxonomy" id="40324"/>
    <lineage>
        <taxon>Bacteria</taxon>
        <taxon>Pseudomonadati</taxon>
        <taxon>Pseudomonadota</taxon>
        <taxon>Gammaproteobacteria</taxon>
        <taxon>Lysobacterales</taxon>
        <taxon>Lysobacteraceae</taxon>
        <taxon>Stenotrophomonas</taxon>
        <taxon>Stenotrophomonas maltophilia group</taxon>
    </lineage>
</organism>
<sequence length="113" mass="10712">MSQNIALLTLSVLATAALTNNRFVSPTGGVAAAGGNSYGVTRSDAAVGQLAPVDVLGTTQVTAGGAIAAGASIQVGADGKAITADAGKVVARAAPGANAAADGDVLEVILIPN</sequence>
<dbReference type="Pfam" id="PF09956">
    <property type="entry name" value="Phage_cement_2"/>
    <property type="match status" value="1"/>
</dbReference>
<feature type="chain" id="PRO_5016100560" evidence="1">
    <location>
        <begin position="17"/>
        <end position="113"/>
    </location>
</feature>
<reference evidence="2 3" key="1">
    <citation type="submission" date="2016-05" db="EMBL/GenBank/DDBJ databases">
        <authorList>
            <person name="Lavstsen T."/>
            <person name="Jespersen J.S."/>
        </authorList>
    </citation>
    <scope>NUCLEOTIDE SEQUENCE [LARGE SCALE GENOMIC DNA]</scope>
    <source>
        <strain evidence="2 3">SM-5815</strain>
    </source>
</reference>
<evidence type="ECO:0000313" key="2">
    <source>
        <dbReference type="EMBL" id="PZS94330.1"/>
    </source>
</evidence>
<dbReference type="EMBL" id="LXXM01000101">
    <property type="protein sequence ID" value="PZS94330.1"/>
    <property type="molecule type" value="Genomic_DNA"/>
</dbReference>
<feature type="signal peptide" evidence="1">
    <location>
        <begin position="1"/>
        <end position="16"/>
    </location>
</feature>
<comment type="caution">
    <text evidence="2">The sequence shown here is derived from an EMBL/GenBank/DDBJ whole genome shotgun (WGS) entry which is preliminary data.</text>
</comment>
<name>A0A2W6IFB1_STEMA</name>